<evidence type="ECO:0000259" key="1">
    <source>
        <dbReference type="Pfam" id="PF14417"/>
    </source>
</evidence>
<gene>
    <name evidence="2" type="ORF">GCM10009559_34410</name>
</gene>
<protein>
    <recommendedName>
        <fullName evidence="1">MEDS domain-containing protein</fullName>
    </recommendedName>
</protein>
<feature type="domain" description="MEDS" evidence="1">
    <location>
        <begin position="40"/>
        <end position="202"/>
    </location>
</feature>
<organism evidence="2 3">
    <name type="scientific">Pseudonocardia zijingensis</name>
    <dbReference type="NCBI Taxonomy" id="153376"/>
    <lineage>
        <taxon>Bacteria</taxon>
        <taxon>Bacillati</taxon>
        <taxon>Actinomycetota</taxon>
        <taxon>Actinomycetes</taxon>
        <taxon>Pseudonocardiales</taxon>
        <taxon>Pseudonocardiaceae</taxon>
        <taxon>Pseudonocardia</taxon>
    </lineage>
</organism>
<evidence type="ECO:0000313" key="2">
    <source>
        <dbReference type="EMBL" id="GAA0939780.1"/>
    </source>
</evidence>
<reference evidence="3" key="1">
    <citation type="journal article" date="2019" name="Int. J. Syst. Evol. Microbiol.">
        <title>The Global Catalogue of Microorganisms (GCM) 10K type strain sequencing project: providing services to taxonomists for standard genome sequencing and annotation.</title>
        <authorList>
            <consortium name="The Broad Institute Genomics Platform"/>
            <consortium name="The Broad Institute Genome Sequencing Center for Infectious Disease"/>
            <person name="Wu L."/>
            <person name="Ma J."/>
        </authorList>
    </citation>
    <scope>NUCLEOTIDE SEQUENCE [LARGE SCALE GENOMIC DNA]</scope>
    <source>
        <strain evidence="3">JCM 11117</strain>
    </source>
</reference>
<proteinExistence type="predicted"/>
<accession>A0ABP4AQI8</accession>
<evidence type="ECO:0000313" key="3">
    <source>
        <dbReference type="Proteomes" id="UP001499967"/>
    </source>
</evidence>
<sequence length="320" mass="34802">MIQLITLVHLRRYSAGDQGGTPVIEHAAAPVHVEHLRPGDHACVEFDDVESRWEVLTAFAQIGLARGERVMLLLDPDDLDDAATVARVDDGTGVAAGAHEHGHLVVARNTSLYFPDGRFDADRTRRAYAAATQQTVDDGHHALRVAVSMAWAPRAGWSDDELMAWEGSAEHLFRPARFAALCWYDRARFSEHMLAGAREIHPVHVLDRLSMLEVTRHPGGARIAGSGSREELTRVLTDVLARGPEQSPLHFELDLAGARDVDAHCAWMLIDLAGALPPADRLVVRCDRSLEMVLRGLGADAVPQLELAVASDLNDAAGVA</sequence>
<dbReference type="Pfam" id="PF14417">
    <property type="entry name" value="MEDS"/>
    <property type="match status" value="1"/>
</dbReference>
<keyword evidence="3" id="KW-1185">Reference proteome</keyword>
<dbReference type="EMBL" id="BAAAHP010000094">
    <property type="protein sequence ID" value="GAA0939780.1"/>
    <property type="molecule type" value="Genomic_DNA"/>
</dbReference>
<dbReference type="InterPro" id="IPR025847">
    <property type="entry name" value="MEDS_domain"/>
</dbReference>
<name>A0ABP4AQI8_9PSEU</name>
<comment type="caution">
    <text evidence="2">The sequence shown here is derived from an EMBL/GenBank/DDBJ whole genome shotgun (WGS) entry which is preliminary data.</text>
</comment>
<dbReference type="Proteomes" id="UP001499967">
    <property type="component" value="Unassembled WGS sequence"/>
</dbReference>